<evidence type="ECO:0000313" key="2">
    <source>
        <dbReference type="EMBL" id="MCX4150252.1"/>
    </source>
</evidence>
<evidence type="ECO:0000313" key="4">
    <source>
        <dbReference type="Proteomes" id="UP000463700"/>
    </source>
</evidence>
<dbReference type="RefSeq" id="WP_154566646.1">
    <property type="nucleotide sequence ID" value="NZ_JAMXWF010000038.1"/>
</dbReference>
<dbReference type="EMBL" id="JAPKHW010000038">
    <property type="protein sequence ID" value="MCX4150252.1"/>
    <property type="molecule type" value="Genomic_DNA"/>
</dbReference>
<sequence length="50" mass="5732">MADKTVDIADWLGVLMRTATLDKGLDFKRLLKIARQRFDMGSISFDRAPF</sequence>
<evidence type="ECO:0000313" key="3">
    <source>
        <dbReference type="EMBL" id="MDQ6412069.1"/>
    </source>
</evidence>
<organism evidence="1 4">
    <name type="scientific">Paraburkholderia madseniana</name>
    <dbReference type="NCBI Taxonomy" id="2599607"/>
    <lineage>
        <taxon>Bacteria</taxon>
        <taxon>Pseudomonadati</taxon>
        <taxon>Pseudomonadota</taxon>
        <taxon>Betaproteobacteria</taxon>
        <taxon>Burkholderiales</taxon>
        <taxon>Burkholderiaceae</taxon>
        <taxon>Paraburkholderia</taxon>
    </lineage>
</organism>
<dbReference type="AlphaFoldDB" id="A0A6N6W3A2"/>
<proteinExistence type="predicted"/>
<gene>
    <name evidence="1" type="ORF">FSO04_38240</name>
    <name evidence="3" type="ORF">NIE36_33585</name>
    <name evidence="2" type="ORF">OSB80_33660</name>
</gene>
<reference evidence="2 5" key="2">
    <citation type="submission" date="2022-11" db="EMBL/GenBank/DDBJ databases">
        <title>PHB producers.</title>
        <authorList>
            <person name="Besaury L."/>
        </authorList>
    </citation>
    <scope>NUCLEOTIDE SEQUENCE [LARGE SCALE GENOMIC DNA]</scope>
    <source>
        <strain evidence="2 5">SEWS6</strain>
    </source>
</reference>
<dbReference type="Proteomes" id="UP001242288">
    <property type="component" value="Unassembled WGS sequence"/>
</dbReference>
<dbReference type="EMBL" id="VOSW01000114">
    <property type="protein sequence ID" value="KAE8754701.1"/>
    <property type="molecule type" value="Genomic_DNA"/>
</dbReference>
<dbReference type="Proteomes" id="UP000463700">
    <property type="component" value="Unassembled WGS sequence"/>
</dbReference>
<name>A0A6N6W3A2_9BURK</name>
<keyword evidence="5" id="KW-1185">Reference proteome</keyword>
<evidence type="ECO:0000313" key="5">
    <source>
        <dbReference type="Proteomes" id="UP001209412"/>
    </source>
</evidence>
<reference evidence="1 4" key="1">
    <citation type="journal article" date="2020" name="Int. J. Syst. Evol. Microbiol.">
        <title>Paraburkholderia madseniana sp. nov., a phenolic acid-degrading bacterium isolated from acidic forest soil.</title>
        <authorList>
            <person name="Wilhelm R.C."/>
            <person name="Murphy S.J.L."/>
            <person name="Feriancek N.M."/>
            <person name="Karasz D.C."/>
            <person name="DeRito C.M."/>
            <person name="Newman J.D."/>
            <person name="Buckley D.H."/>
        </authorList>
    </citation>
    <scope>NUCLEOTIDE SEQUENCE [LARGE SCALE GENOMIC DNA]</scope>
    <source>
        <strain evidence="1 4">RP11</strain>
    </source>
</reference>
<comment type="caution">
    <text evidence="1">The sequence shown here is derived from an EMBL/GenBank/DDBJ whole genome shotgun (WGS) entry which is preliminary data.</text>
</comment>
<protein>
    <submittedName>
        <fullName evidence="1">Uncharacterized protein</fullName>
    </submittedName>
</protein>
<dbReference type="EMBL" id="JAMXWF010000038">
    <property type="protein sequence ID" value="MDQ6412069.1"/>
    <property type="molecule type" value="Genomic_DNA"/>
</dbReference>
<accession>A0A6N6W3A2</accession>
<dbReference type="Proteomes" id="UP001209412">
    <property type="component" value="Unassembled WGS sequence"/>
</dbReference>
<evidence type="ECO:0000313" key="1">
    <source>
        <dbReference type="EMBL" id="KAE8754701.1"/>
    </source>
</evidence>